<dbReference type="Gene3D" id="1.10.10.10">
    <property type="entry name" value="Winged helix-like DNA-binding domain superfamily/Winged helix DNA-binding domain"/>
    <property type="match status" value="1"/>
</dbReference>
<comment type="similarity">
    <text evidence="1">Belongs to the ROK (NagC/XylR) family.</text>
</comment>
<dbReference type="Pfam" id="PF12840">
    <property type="entry name" value="HTH_20"/>
    <property type="match status" value="1"/>
</dbReference>
<dbReference type="SUPFAM" id="SSF53067">
    <property type="entry name" value="Actin-like ATPase domain"/>
    <property type="match status" value="1"/>
</dbReference>
<dbReference type="RefSeq" id="WP_131511087.1">
    <property type="nucleotide sequence ID" value="NZ_SJKD01000001.1"/>
</dbReference>
<proteinExistence type="inferred from homology"/>
<evidence type="ECO:0000313" key="3">
    <source>
        <dbReference type="Proteomes" id="UP000293342"/>
    </source>
</evidence>
<dbReference type="SUPFAM" id="SSF46785">
    <property type="entry name" value="Winged helix' DNA-binding domain"/>
    <property type="match status" value="1"/>
</dbReference>
<protein>
    <submittedName>
        <fullName evidence="2">ROK family transcriptional regulator</fullName>
    </submittedName>
</protein>
<dbReference type="OrthoDB" id="3189808at2"/>
<dbReference type="Pfam" id="PF00480">
    <property type="entry name" value="ROK"/>
    <property type="match status" value="1"/>
</dbReference>
<dbReference type="PANTHER" id="PTHR18964">
    <property type="entry name" value="ROK (REPRESSOR, ORF, KINASE) FAMILY"/>
    <property type="match status" value="1"/>
</dbReference>
<dbReference type="InterPro" id="IPR036390">
    <property type="entry name" value="WH_DNA-bd_sf"/>
</dbReference>
<organism evidence="2 3">
    <name type="scientific">Kribbella capetownensis</name>
    <dbReference type="NCBI Taxonomy" id="1572659"/>
    <lineage>
        <taxon>Bacteria</taxon>
        <taxon>Bacillati</taxon>
        <taxon>Actinomycetota</taxon>
        <taxon>Actinomycetes</taxon>
        <taxon>Propionibacteriales</taxon>
        <taxon>Kribbellaceae</taxon>
        <taxon>Kribbella</taxon>
    </lineage>
</organism>
<name>A0A4R0K3K7_9ACTN</name>
<accession>A0A4R0K3K7</accession>
<evidence type="ECO:0000313" key="2">
    <source>
        <dbReference type="EMBL" id="TCC52338.1"/>
    </source>
</evidence>
<sequence>MTTAPLRSRRRPASQSRIARSGEILELVRHGRANTTGQLADELGIARSTVNDRVDVLLAAGLLSLDGPAADGSRGRPAATLSFSPRAGLTLAAQLGISGIRLAATDLAGEILTSTMIDIDLADGPEAVLSEVTRTYDGMLEQLDADPARVHGIGFGMPARVELASQGGGADWTAESVCEVLNRWMDVPIFVDHDVNLLAFGEHCARTDEPEVLVCVKVGTVIGCGVVVNGKVIQGVSGLAGEIGHTRVGASEVPCSCGNLGCLNAVASGGALARRLRAEGVDAPNARAVATLARSAHVEAGHAVRIAGRDIGEVLAGVVNLLNPGVISLWGYLAEAEEQLIAGIRESIAKSAQSGPAGDVRIEPATMGPDAGLYGAAMMVVEHALQPAAVDGYLLALQR</sequence>
<comment type="caution">
    <text evidence="2">The sequence shown here is derived from an EMBL/GenBank/DDBJ whole genome shotgun (WGS) entry which is preliminary data.</text>
</comment>
<dbReference type="AlphaFoldDB" id="A0A4R0K3K7"/>
<gene>
    <name evidence="2" type="ORF">E0H75_00665</name>
</gene>
<dbReference type="PANTHER" id="PTHR18964:SF173">
    <property type="entry name" value="GLUCOKINASE"/>
    <property type="match status" value="1"/>
</dbReference>
<dbReference type="InterPro" id="IPR043129">
    <property type="entry name" value="ATPase_NBD"/>
</dbReference>
<dbReference type="InterPro" id="IPR036388">
    <property type="entry name" value="WH-like_DNA-bd_sf"/>
</dbReference>
<dbReference type="InterPro" id="IPR000600">
    <property type="entry name" value="ROK"/>
</dbReference>
<dbReference type="Gene3D" id="3.30.420.40">
    <property type="match status" value="2"/>
</dbReference>
<dbReference type="EMBL" id="SJKD01000001">
    <property type="protein sequence ID" value="TCC52338.1"/>
    <property type="molecule type" value="Genomic_DNA"/>
</dbReference>
<keyword evidence="3" id="KW-1185">Reference proteome</keyword>
<evidence type="ECO:0000256" key="1">
    <source>
        <dbReference type="ARBA" id="ARBA00006479"/>
    </source>
</evidence>
<dbReference type="Proteomes" id="UP000293342">
    <property type="component" value="Unassembled WGS sequence"/>
</dbReference>
<reference evidence="2 3" key="1">
    <citation type="submission" date="2019-02" db="EMBL/GenBank/DDBJ databases">
        <title>Kribbella capetownensis sp. nov. and Kribbella speibonae sp. nov., isolated from soil.</title>
        <authorList>
            <person name="Curtis S.M."/>
            <person name="Norton I."/>
            <person name="Everest G.J."/>
            <person name="Meyers P.R."/>
        </authorList>
    </citation>
    <scope>NUCLEOTIDE SEQUENCE [LARGE SCALE GENOMIC DNA]</scope>
    <source>
        <strain evidence="2 3">YM53</strain>
    </source>
</reference>